<evidence type="ECO:0000313" key="2">
    <source>
        <dbReference type="Proteomes" id="UP000720189"/>
    </source>
</evidence>
<comment type="caution">
    <text evidence="1">The sequence shown here is derived from an EMBL/GenBank/DDBJ whole genome shotgun (WGS) entry which is preliminary data.</text>
</comment>
<name>A0A9P9KV17_FUSRE</name>
<keyword evidence="2" id="KW-1185">Reference proteome</keyword>
<gene>
    <name evidence="1" type="ORF">BKA55DRAFT_548072</name>
</gene>
<accession>A0A9P9KV17</accession>
<protein>
    <submittedName>
        <fullName evidence="1">Uncharacterized protein</fullName>
    </submittedName>
</protein>
<dbReference type="Proteomes" id="UP000720189">
    <property type="component" value="Unassembled WGS sequence"/>
</dbReference>
<dbReference type="EMBL" id="JAGMUX010000001">
    <property type="protein sequence ID" value="KAH7269220.1"/>
    <property type="molecule type" value="Genomic_DNA"/>
</dbReference>
<reference evidence="1" key="1">
    <citation type="journal article" date="2021" name="Nat. Commun.">
        <title>Genetic determinants of endophytism in the Arabidopsis root mycobiome.</title>
        <authorList>
            <person name="Mesny F."/>
            <person name="Miyauchi S."/>
            <person name="Thiergart T."/>
            <person name="Pickel B."/>
            <person name="Atanasova L."/>
            <person name="Karlsson M."/>
            <person name="Huettel B."/>
            <person name="Barry K.W."/>
            <person name="Haridas S."/>
            <person name="Chen C."/>
            <person name="Bauer D."/>
            <person name="Andreopoulos W."/>
            <person name="Pangilinan J."/>
            <person name="LaButti K."/>
            <person name="Riley R."/>
            <person name="Lipzen A."/>
            <person name="Clum A."/>
            <person name="Drula E."/>
            <person name="Henrissat B."/>
            <person name="Kohler A."/>
            <person name="Grigoriev I.V."/>
            <person name="Martin F.M."/>
            <person name="Hacquard S."/>
        </authorList>
    </citation>
    <scope>NUCLEOTIDE SEQUENCE</scope>
    <source>
        <strain evidence="1">MPI-CAGE-AT-0023</strain>
    </source>
</reference>
<proteinExistence type="predicted"/>
<dbReference type="RefSeq" id="XP_046055988.1">
    <property type="nucleotide sequence ID" value="XM_046191087.1"/>
</dbReference>
<dbReference type="AlphaFoldDB" id="A0A9P9KV17"/>
<dbReference type="OrthoDB" id="4996552at2759"/>
<evidence type="ECO:0000313" key="1">
    <source>
        <dbReference type="EMBL" id="KAH7269220.1"/>
    </source>
</evidence>
<dbReference type="GeneID" id="70221041"/>
<sequence>MAPRPPSEIRDKHRWYQCTVQIATQFKIVLENSYFDAGKYLTAPEPVFPSGQMTFTAFNDVSGASTGLSFWAHLDESHRFYFAIVSSPAK</sequence>
<organism evidence="1 2">
    <name type="scientific">Fusarium redolens</name>
    <dbReference type="NCBI Taxonomy" id="48865"/>
    <lineage>
        <taxon>Eukaryota</taxon>
        <taxon>Fungi</taxon>
        <taxon>Dikarya</taxon>
        <taxon>Ascomycota</taxon>
        <taxon>Pezizomycotina</taxon>
        <taxon>Sordariomycetes</taxon>
        <taxon>Hypocreomycetidae</taxon>
        <taxon>Hypocreales</taxon>
        <taxon>Nectriaceae</taxon>
        <taxon>Fusarium</taxon>
        <taxon>Fusarium redolens species complex</taxon>
    </lineage>
</organism>